<comment type="caution">
    <text evidence="3">The sequence shown here is derived from an EMBL/GenBank/DDBJ whole genome shotgun (WGS) entry which is preliminary data.</text>
</comment>
<gene>
    <name evidence="3" type="ORF">LY04_02391</name>
</gene>
<reference evidence="3 4" key="1">
    <citation type="submission" date="2019-03" db="EMBL/GenBank/DDBJ databases">
        <title>Genomic Encyclopedia of Archaeal and Bacterial Type Strains, Phase II (KMG-II): from individual species to whole genera.</title>
        <authorList>
            <person name="Goeker M."/>
        </authorList>
    </citation>
    <scope>NUCLEOTIDE SEQUENCE [LARGE SCALE GENOMIC DNA]</scope>
    <source>
        <strain evidence="3 4">DSM 15594</strain>
    </source>
</reference>
<keyword evidence="4" id="KW-1185">Reference proteome</keyword>
<dbReference type="RefSeq" id="WP_134113990.1">
    <property type="nucleotide sequence ID" value="NZ_JBLWZI010000011.1"/>
</dbReference>
<name>A0ABY2EX41_9GAMM</name>
<evidence type="ECO:0000259" key="2">
    <source>
        <dbReference type="Pfam" id="PF01583"/>
    </source>
</evidence>
<dbReference type="Pfam" id="PF01583">
    <property type="entry name" value="APS_kinase"/>
    <property type="match status" value="1"/>
</dbReference>
<dbReference type="PANTHER" id="PTHR42700">
    <property type="entry name" value="SULFATE ADENYLYLTRANSFERASE"/>
    <property type="match status" value="1"/>
</dbReference>
<keyword evidence="1" id="KW-0808">Transferase</keyword>
<feature type="non-terminal residue" evidence="3">
    <location>
        <position position="1"/>
    </location>
</feature>
<dbReference type="CDD" id="cd02027">
    <property type="entry name" value="APSK"/>
    <property type="match status" value="1"/>
</dbReference>
<dbReference type="Proteomes" id="UP000295058">
    <property type="component" value="Unassembled WGS sequence"/>
</dbReference>
<dbReference type="InterPro" id="IPR050512">
    <property type="entry name" value="Sulf_AdTrans/APS_kinase"/>
</dbReference>
<dbReference type="PANTHER" id="PTHR42700:SF1">
    <property type="entry name" value="SULFATE ADENYLYLTRANSFERASE"/>
    <property type="match status" value="1"/>
</dbReference>
<dbReference type="SUPFAM" id="SSF52540">
    <property type="entry name" value="P-loop containing nucleoside triphosphate hydrolases"/>
    <property type="match status" value="1"/>
</dbReference>
<organism evidence="3 4">
    <name type="scientific">Oceanimonas baumannii</name>
    <dbReference type="NCBI Taxonomy" id="129578"/>
    <lineage>
        <taxon>Bacteria</taxon>
        <taxon>Pseudomonadati</taxon>
        <taxon>Pseudomonadota</taxon>
        <taxon>Gammaproteobacteria</taxon>
        <taxon>Aeromonadales</taxon>
        <taxon>Aeromonadaceae</taxon>
        <taxon>Oceanimonas</taxon>
    </lineage>
</organism>
<sequence length="113" mass="12454">LMVDAGLIVLTAFISPFRAERRLARELLAEGEFIEVHVDTPLNVAEERDVKGLYKKARRGELKNFTGIDSAYEQPENPEIRLDTTALSADEAADAVITALQEKGIIGIGDWSI</sequence>
<evidence type="ECO:0000256" key="1">
    <source>
        <dbReference type="ARBA" id="ARBA00022679"/>
    </source>
</evidence>
<evidence type="ECO:0000313" key="4">
    <source>
        <dbReference type="Proteomes" id="UP000295058"/>
    </source>
</evidence>
<dbReference type="Gene3D" id="3.40.50.300">
    <property type="entry name" value="P-loop containing nucleotide triphosphate hydrolases"/>
    <property type="match status" value="1"/>
</dbReference>
<evidence type="ECO:0000313" key="3">
    <source>
        <dbReference type="EMBL" id="TDW58296.1"/>
    </source>
</evidence>
<proteinExistence type="predicted"/>
<dbReference type="EMBL" id="SODO01000009">
    <property type="protein sequence ID" value="TDW58296.1"/>
    <property type="molecule type" value="Genomic_DNA"/>
</dbReference>
<accession>A0ABY2EX41</accession>
<feature type="domain" description="APS kinase" evidence="2">
    <location>
        <begin position="1"/>
        <end position="83"/>
    </location>
</feature>
<protein>
    <submittedName>
        <fullName evidence="3">Bifunctional enzyme CysN/CysC</fullName>
    </submittedName>
</protein>
<dbReference type="InterPro" id="IPR059117">
    <property type="entry name" value="APS_kinase_dom"/>
</dbReference>
<dbReference type="InterPro" id="IPR027417">
    <property type="entry name" value="P-loop_NTPase"/>
</dbReference>